<evidence type="ECO:0000256" key="3">
    <source>
        <dbReference type="ARBA" id="ARBA00023027"/>
    </source>
</evidence>
<keyword evidence="3" id="KW-0520">NAD</keyword>
<sequence>MNLLVTTYIVPSYKEKLEKMFDHVTYAGMMDIGRVLNENELIEALKGMDVILIEFDPLTRKVMEASPSLKIIASVRGGAHANVDVACATERGIPILFCPGRNGDTVADFTLGLMIALSRGIASGHHKIVSNLITDTRTHDQNGFCEIDVNWVGQTPEKFAYLQFKGPTLAGKLLGLVGLGAIGREVAKRAVAFDMNITAYDPFVKPETAPPYVRLVDLETLLSKSDFISVHIPVTKDTKGILSAEKLALMKKGAYFINTARAAVIDYDKLISMLQRNEIAGAALDVYPYEPLRPDHPLLKLGNVVLTPHIAGCSLDPYERSYRMLVEDLERLFRKEKPVRLYNPAVFAD</sequence>
<evidence type="ECO:0000259" key="4">
    <source>
        <dbReference type="Pfam" id="PF02826"/>
    </source>
</evidence>
<feature type="domain" description="D-isomer specific 2-hydroxyacid dehydrogenase NAD-binding" evidence="4">
    <location>
        <begin position="160"/>
        <end position="311"/>
    </location>
</feature>
<accession>A0A644TL68</accession>
<dbReference type="EC" id="1.1.1.-" evidence="5"/>
<evidence type="ECO:0000313" key="5">
    <source>
        <dbReference type="EMBL" id="MPL67725.1"/>
    </source>
</evidence>
<dbReference type="Pfam" id="PF02826">
    <property type="entry name" value="2-Hacid_dh_C"/>
    <property type="match status" value="1"/>
</dbReference>
<gene>
    <name evidence="5" type="primary">yoaD_1</name>
    <name evidence="5" type="ORF">SDC9_13423</name>
</gene>
<comment type="similarity">
    <text evidence="1">Belongs to the D-isomer specific 2-hydroxyacid dehydrogenase family.</text>
</comment>
<dbReference type="AlphaFoldDB" id="A0A644TL68"/>
<evidence type="ECO:0000256" key="1">
    <source>
        <dbReference type="ARBA" id="ARBA00005854"/>
    </source>
</evidence>
<dbReference type="GO" id="GO:0016616">
    <property type="term" value="F:oxidoreductase activity, acting on the CH-OH group of donors, NAD or NADP as acceptor"/>
    <property type="evidence" value="ECO:0007669"/>
    <property type="project" value="InterPro"/>
</dbReference>
<dbReference type="GO" id="GO:0051287">
    <property type="term" value="F:NAD binding"/>
    <property type="evidence" value="ECO:0007669"/>
    <property type="project" value="InterPro"/>
</dbReference>
<organism evidence="5">
    <name type="scientific">bioreactor metagenome</name>
    <dbReference type="NCBI Taxonomy" id="1076179"/>
    <lineage>
        <taxon>unclassified sequences</taxon>
        <taxon>metagenomes</taxon>
        <taxon>ecological metagenomes</taxon>
    </lineage>
</organism>
<name>A0A644TL68_9ZZZZ</name>
<dbReference type="Gene3D" id="3.40.50.720">
    <property type="entry name" value="NAD(P)-binding Rossmann-like Domain"/>
    <property type="match status" value="2"/>
</dbReference>
<dbReference type="PANTHER" id="PTHR42789:SF1">
    <property type="entry name" value="D-ISOMER SPECIFIC 2-HYDROXYACID DEHYDROGENASE FAMILY PROTEIN (AFU_ORTHOLOGUE AFUA_6G10090)"/>
    <property type="match status" value="1"/>
</dbReference>
<protein>
    <submittedName>
        <fullName evidence="5">Putative 2-hydroxyacid dehydrogenase YoaD</fullName>
        <ecNumber evidence="5">1.1.1.-</ecNumber>
    </submittedName>
</protein>
<reference evidence="5" key="1">
    <citation type="submission" date="2019-08" db="EMBL/GenBank/DDBJ databases">
        <authorList>
            <person name="Kucharzyk K."/>
            <person name="Murdoch R.W."/>
            <person name="Higgins S."/>
            <person name="Loffler F."/>
        </authorList>
    </citation>
    <scope>NUCLEOTIDE SEQUENCE</scope>
</reference>
<dbReference type="SUPFAM" id="SSF52283">
    <property type="entry name" value="Formate/glycerate dehydrogenase catalytic domain-like"/>
    <property type="match status" value="1"/>
</dbReference>
<dbReference type="EMBL" id="VSSQ01000038">
    <property type="protein sequence ID" value="MPL67725.1"/>
    <property type="molecule type" value="Genomic_DNA"/>
</dbReference>
<dbReference type="InterPro" id="IPR006140">
    <property type="entry name" value="D-isomer_DH_NAD-bd"/>
</dbReference>
<comment type="caution">
    <text evidence="5">The sequence shown here is derived from an EMBL/GenBank/DDBJ whole genome shotgun (WGS) entry which is preliminary data.</text>
</comment>
<dbReference type="InterPro" id="IPR050857">
    <property type="entry name" value="D-2-hydroxyacid_DH"/>
</dbReference>
<dbReference type="PANTHER" id="PTHR42789">
    <property type="entry name" value="D-ISOMER SPECIFIC 2-HYDROXYACID DEHYDROGENASE FAMILY PROTEIN (AFU_ORTHOLOGUE AFUA_6G10090)"/>
    <property type="match status" value="1"/>
</dbReference>
<proteinExistence type="inferred from homology"/>
<dbReference type="PROSITE" id="PS00670">
    <property type="entry name" value="D_2_HYDROXYACID_DH_2"/>
    <property type="match status" value="1"/>
</dbReference>
<dbReference type="SUPFAM" id="SSF51735">
    <property type="entry name" value="NAD(P)-binding Rossmann-fold domains"/>
    <property type="match status" value="1"/>
</dbReference>
<dbReference type="InterPro" id="IPR029753">
    <property type="entry name" value="D-isomer_DH_CS"/>
</dbReference>
<evidence type="ECO:0000256" key="2">
    <source>
        <dbReference type="ARBA" id="ARBA00023002"/>
    </source>
</evidence>
<keyword evidence="2 5" id="KW-0560">Oxidoreductase</keyword>
<dbReference type="InterPro" id="IPR036291">
    <property type="entry name" value="NAD(P)-bd_dom_sf"/>
</dbReference>